<evidence type="ECO:0000259" key="6">
    <source>
        <dbReference type="SMART" id="SM00528"/>
    </source>
</evidence>
<dbReference type="EMBL" id="JAHQZT010000048">
    <property type="protein sequence ID" value="MBV0934913.1"/>
    <property type="molecule type" value="Genomic_DNA"/>
</dbReference>
<dbReference type="Pfam" id="PF00816">
    <property type="entry name" value="Histone_HNS"/>
    <property type="match status" value="1"/>
</dbReference>
<dbReference type="SMART" id="SM00528">
    <property type="entry name" value="HNS"/>
    <property type="match status" value="1"/>
</dbReference>
<accession>A0ABS6MF71</accession>
<dbReference type="InterPro" id="IPR027444">
    <property type="entry name" value="H-NS_C_dom"/>
</dbReference>
<feature type="domain" description="DNA-binding protein H-NS-like C-terminal" evidence="6">
    <location>
        <begin position="62"/>
        <end position="110"/>
    </location>
</feature>
<evidence type="ECO:0000313" key="7">
    <source>
        <dbReference type="EMBL" id="MBV0934913.1"/>
    </source>
</evidence>
<comment type="caution">
    <text evidence="7">The sequence shown here is derived from an EMBL/GenBank/DDBJ whole genome shotgun (WGS) entry which is preliminary data.</text>
</comment>
<evidence type="ECO:0000256" key="4">
    <source>
        <dbReference type="ARBA" id="ARBA00023125"/>
    </source>
</evidence>
<feature type="coiled-coil region" evidence="5">
    <location>
        <begin position="3"/>
        <end position="37"/>
    </location>
</feature>
<dbReference type="Proteomes" id="UP000755551">
    <property type="component" value="Unassembled WGS sequence"/>
</dbReference>
<protein>
    <submittedName>
        <fullName evidence="7">H-NS histone family protein</fullName>
    </submittedName>
</protein>
<evidence type="ECO:0000256" key="1">
    <source>
        <dbReference type="ARBA" id="ARBA00004453"/>
    </source>
</evidence>
<keyword evidence="3" id="KW-0963">Cytoplasm</keyword>
<sequence>MNADQIEKLLADVTAIYDELKEEKRAQAEAEEAHRQKIQSLIALMNEEGITPEDILGSTGTTKPTRQVKPKYRRIDNATGKALEWSGRGRTPKWITEHEEKGGSRDDFLIVGGESA</sequence>
<organism evidence="7 8">
    <name type="scientific">Marinobacterium weihaiense</name>
    <dbReference type="NCBI Taxonomy" id="2851016"/>
    <lineage>
        <taxon>Bacteria</taxon>
        <taxon>Pseudomonadati</taxon>
        <taxon>Pseudomonadota</taxon>
        <taxon>Gammaproteobacteria</taxon>
        <taxon>Oceanospirillales</taxon>
        <taxon>Oceanospirillaceae</taxon>
        <taxon>Marinobacterium</taxon>
    </lineage>
</organism>
<evidence type="ECO:0000313" key="8">
    <source>
        <dbReference type="Proteomes" id="UP000755551"/>
    </source>
</evidence>
<dbReference type="PANTHER" id="PTHR38097">
    <property type="match status" value="1"/>
</dbReference>
<reference evidence="7 8" key="1">
    <citation type="submission" date="2021-06" db="EMBL/GenBank/DDBJ databases">
        <title>Bacterium isolated from marine sediment.</title>
        <authorList>
            <person name="Zhu K.-L."/>
            <person name="Du Z.-J."/>
            <person name="Liang Q.-Y."/>
        </authorList>
    </citation>
    <scope>NUCLEOTIDE SEQUENCE [LARGE SCALE GENOMIC DNA]</scope>
    <source>
        <strain evidence="7 8">A346</strain>
    </source>
</reference>
<evidence type="ECO:0000256" key="5">
    <source>
        <dbReference type="SAM" id="Coils"/>
    </source>
</evidence>
<dbReference type="InterPro" id="IPR054180">
    <property type="entry name" value="H-NS-like_N"/>
</dbReference>
<name>A0ABS6MF71_9GAMM</name>
<keyword evidence="4" id="KW-0238">DNA-binding</keyword>
<keyword evidence="8" id="KW-1185">Reference proteome</keyword>
<gene>
    <name evidence="7" type="ORF">KTN04_16380</name>
</gene>
<comment type="similarity">
    <text evidence="2">Belongs to the histone-like protein H-NS family.</text>
</comment>
<keyword evidence="5" id="KW-0175">Coiled coil</keyword>
<dbReference type="PANTHER" id="PTHR38097:SF2">
    <property type="entry name" value="DNA-BINDING PROTEIN STPA"/>
    <property type="match status" value="1"/>
</dbReference>
<evidence type="ECO:0000256" key="2">
    <source>
        <dbReference type="ARBA" id="ARBA00010610"/>
    </source>
</evidence>
<evidence type="ECO:0000256" key="3">
    <source>
        <dbReference type="ARBA" id="ARBA00022490"/>
    </source>
</evidence>
<proteinExistence type="inferred from homology"/>
<comment type="subcellular location">
    <subcellularLocation>
        <location evidence="1">Cytoplasm</location>
        <location evidence="1">Nucleoid</location>
    </subcellularLocation>
</comment>
<dbReference type="Pfam" id="PF22470">
    <property type="entry name" value="Histone_HNS_N"/>
    <property type="match status" value="1"/>
</dbReference>